<proteinExistence type="predicted"/>
<evidence type="ECO:0000313" key="2">
    <source>
        <dbReference type="Proteomes" id="UP000054815"/>
    </source>
</evidence>
<gene>
    <name evidence="1" type="ORF">T4E_8250</name>
</gene>
<protein>
    <submittedName>
        <fullName evidence="1">Uncharacterized protein</fullName>
    </submittedName>
</protein>
<sequence length="47" mass="5385">MSSLRAAIWTAFRSYLSKSNYPNADYPNIRLSEIFLGGWSKSIVFLL</sequence>
<comment type="caution">
    <text evidence="1">The sequence shown here is derived from an EMBL/GenBank/DDBJ whole genome shotgun (WGS) entry which is preliminary data.</text>
</comment>
<accession>A0A0V0Y836</accession>
<dbReference type="AlphaFoldDB" id="A0A0V0Y836"/>
<reference evidence="1 2" key="1">
    <citation type="submission" date="2015-01" db="EMBL/GenBank/DDBJ databases">
        <title>Evolution of Trichinella species and genotypes.</title>
        <authorList>
            <person name="Korhonen P.K."/>
            <person name="Edoardo P."/>
            <person name="Giuseppe L.R."/>
            <person name="Gasser R.B."/>
        </authorList>
    </citation>
    <scope>NUCLEOTIDE SEQUENCE [LARGE SCALE GENOMIC DNA]</scope>
    <source>
        <strain evidence="1">ISS141</strain>
    </source>
</reference>
<evidence type="ECO:0000313" key="1">
    <source>
        <dbReference type="EMBL" id="KRX95865.1"/>
    </source>
</evidence>
<organism evidence="1 2">
    <name type="scientific">Trichinella pseudospiralis</name>
    <name type="common">Parasitic roundworm</name>
    <dbReference type="NCBI Taxonomy" id="6337"/>
    <lineage>
        <taxon>Eukaryota</taxon>
        <taxon>Metazoa</taxon>
        <taxon>Ecdysozoa</taxon>
        <taxon>Nematoda</taxon>
        <taxon>Enoplea</taxon>
        <taxon>Dorylaimia</taxon>
        <taxon>Trichinellida</taxon>
        <taxon>Trichinellidae</taxon>
        <taxon>Trichinella</taxon>
    </lineage>
</organism>
<dbReference type="Proteomes" id="UP000054815">
    <property type="component" value="Unassembled WGS sequence"/>
</dbReference>
<name>A0A0V0Y836_TRIPS</name>
<dbReference type="EMBL" id="JYDU01000050">
    <property type="protein sequence ID" value="KRX95865.1"/>
    <property type="molecule type" value="Genomic_DNA"/>
</dbReference>